<keyword evidence="3 7" id="KW-0812">Transmembrane</keyword>
<dbReference type="OrthoDB" id="286734at2759"/>
<evidence type="ECO:0000256" key="6">
    <source>
        <dbReference type="ARBA" id="ARBA00023315"/>
    </source>
</evidence>
<dbReference type="PANTHER" id="PTHR13906:SF4">
    <property type="entry name" value="LYSOPHOSPHOLIPID ACYLTRANSFERASE 6"/>
    <property type="match status" value="1"/>
</dbReference>
<keyword evidence="2" id="KW-0808">Transferase</keyword>
<comment type="caution">
    <text evidence="8">The sequence shown here is derived from an EMBL/GenBank/DDBJ whole genome shotgun (WGS) entry which is preliminary data.</text>
</comment>
<dbReference type="Proteomes" id="UP000695562">
    <property type="component" value="Unassembled WGS sequence"/>
</dbReference>
<feature type="transmembrane region" description="Helical" evidence="7">
    <location>
        <begin position="43"/>
        <end position="63"/>
    </location>
</feature>
<feature type="transmembrane region" description="Helical" evidence="7">
    <location>
        <begin position="358"/>
        <end position="373"/>
    </location>
</feature>
<organism evidence="8 9">
    <name type="scientific">Polysphondylium violaceum</name>
    <dbReference type="NCBI Taxonomy" id="133409"/>
    <lineage>
        <taxon>Eukaryota</taxon>
        <taxon>Amoebozoa</taxon>
        <taxon>Evosea</taxon>
        <taxon>Eumycetozoa</taxon>
        <taxon>Dictyostelia</taxon>
        <taxon>Dictyosteliales</taxon>
        <taxon>Dictyosteliaceae</taxon>
        <taxon>Polysphondylium</taxon>
    </lineage>
</organism>
<evidence type="ECO:0000256" key="5">
    <source>
        <dbReference type="ARBA" id="ARBA00023136"/>
    </source>
</evidence>
<evidence type="ECO:0000256" key="7">
    <source>
        <dbReference type="SAM" id="Phobius"/>
    </source>
</evidence>
<proteinExistence type="predicted"/>
<keyword evidence="5 7" id="KW-0472">Membrane</keyword>
<evidence type="ECO:0000256" key="2">
    <source>
        <dbReference type="ARBA" id="ARBA00022679"/>
    </source>
</evidence>
<keyword evidence="6" id="KW-0012">Acyltransferase</keyword>
<reference evidence="8" key="1">
    <citation type="submission" date="2020-01" db="EMBL/GenBank/DDBJ databases">
        <title>Development of genomics and gene disruption for Polysphondylium violaceum indicates a role for the polyketide synthase stlB in stalk morphogenesis.</title>
        <authorList>
            <person name="Narita B."/>
            <person name="Kawabe Y."/>
            <person name="Kin K."/>
            <person name="Saito T."/>
            <person name="Gibbs R."/>
            <person name="Kuspa A."/>
            <person name="Muzny D."/>
            <person name="Queller D."/>
            <person name="Richards S."/>
            <person name="Strassman J."/>
            <person name="Sucgang R."/>
            <person name="Worley K."/>
            <person name="Schaap P."/>
        </authorList>
    </citation>
    <scope>NUCLEOTIDE SEQUENCE</scope>
    <source>
        <strain evidence="8">QSvi11</strain>
    </source>
</reference>
<evidence type="ECO:0000313" key="9">
    <source>
        <dbReference type="Proteomes" id="UP000695562"/>
    </source>
</evidence>
<dbReference type="GO" id="GO:0030258">
    <property type="term" value="P:lipid modification"/>
    <property type="evidence" value="ECO:0007669"/>
    <property type="project" value="TreeGrafter"/>
</dbReference>
<protein>
    <recommendedName>
        <fullName evidence="10">Membrane bound O-acyl transferase family protein</fullName>
    </recommendedName>
</protein>
<dbReference type="InterPro" id="IPR004299">
    <property type="entry name" value="MBOAT_fam"/>
</dbReference>
<comment type="subcellular location">
    <subcellularLocation>
        <location evidence="1">Membrane</location>
        <topology evidence="1">Multi-pass membrane protein</topology>
    </subcellularLocation>
</comment>
<dbReference type="EMBL" id="AJWJ01000051">
    <property type="protein sequence ID" value="KAF2076730.1"/>
    <property type="molecule type" value="Genomic_DNA"/>
</dbReference>
<dbReference type="PANTHER" id="PTHR13906">
    <property type="entry name" value="PORCUPINE"/>
    <property type="match status" value="1"/>
</dbReference>
<keyword evidence="4 7" id="KW-1133">Transmembrane helix</keyword>
<feature type="transmembrane region" description="Helical" evidence="7">
    <location>
        <begin position="158"/>
        <end position="177"/>
    </location>
</feature>
<feature type="transmembrane region" description="Helical" evidence="7">
    <location>
        <begin position="211"/>
        <end position="233"/>
    </location>
</feature>
<dbReference type="Pfam" id="PF03062">
    <property type="entry name" value="MBOAT"/>
    <property type="match status" value="1"/>
</dbReference>
<dbReference type="GO" id="GO:0016020">
    <property type="term" value="C:membrane"/>
    <property type="evidence" value="ECO:0007669"/>
    <property type="project" value="UniProtKB-SubCell"/>
</dbReference>
<dbReference type="AlphaFoldDB" id="A0A8J4Q078"/>
<evidence type="ECO:0008006" key="10">
    <source>
        <dbReference type="Google" id="ProtNLM"/>
    </source>
</evidence>
<evidence type="ECO:0000256" key="1">
    <source>
        <dbReference type="ARBA" id="ARBA00004141"/>
    </source>
</evidence>
<feature type="transmembrane region" description="Helical" evidence="7">
    <location>
        <begin position="439"/>
        <end position="458"/>
    </location>
</feature>
<feature type="transmembrane region" description="Helical" evidence="7">
    <location>
        <begin position="83"/>
        <end position="102"/>
    </location>
</feature>
<name>A0A8J4Q078_9MYCE</name>
<keyword evidence="9" id="KW-1185">Reference proteome</keyword>
<gene>
    <name evidence="8" type="ORF">CYY_001987</name>
</gene>
<feature type="transmembrane region" description="Helical" evidence="7">
    <location>
        <begin position="404"/>
        <end position="427"/>
    </location>
</feature>
<accession>A0A8J4Q078</accession>
<sequence length="470" mass="54043">MDQILDIIGLFPVDQIKTLACLLTSYPFALIVKRLPSANAKHILNIILGVAYCSFCLGQWSWIHSFASSLVVYGLLMVLPKRFAHLVVFGFCMLYLSISHIYRMMNDYMGWTLDYTGPQMILTLKLTSFAWNLYDGSRPQDQLSGDQKKRSIKKLPSLLEYFGFVYFFPTFLAGPTIEITDYLNFTSGAMFNDERLKGKAPASGFPAFKTFIRAIICFVFVFISGDYAPYYLATDAFRSYTGIFEKIVRVHIHVALSRFKYYFGWYMGEGSAILSGIGFNGFDDKGDAKWDRITNVYPLRVEFASNIREVSTYWNIGTSDWLKRYIYLRLTPPGAKPTFFATFAVYSTSAIWHGFYPGYYVFFIMSTFLTEVAKDMRRKLRPYFVKTIETPTGPQEKGTVLKPLYDIVGLMCTEWFLSFFGTSFLLLSIESTLQIWETFYYLPPIILLLSFFILRYIVPTPRSGSKSKSQ</sequence>
<evidence type="ECO:0000313" key="8">
    <source>
        <dbReference type="EMBL" id="KAF2076730.1"/>
    </source>
</evidence>
<dbReference type="GO" id="GO:0016746">
    <property type="term" value="F:acyltransferase activity"/>
    <property type="evidence" value="ECO:0007669"/>
    <property type="project" value="UniProtKB-KW"/>
</dbReference>
<dbReference type="InterPro" id="IPR049941">
    <property type="entry name" value="LPLAT_7/PORCN-like"/>
</dbReference>
<evidence type="ECO:0000256" key="3">
    <source>
        <dbReference type="ARBA" id="ARBA00022692"/>
    </source>
</evidence>
<evidence type="ECO:0000256" key="4">
    <source>
        <dbReference type="ARBA" id="ARBA00022989"/>
    </source>
</evidence>